<feature type="transmembrane region" description="Helical" evidence="1">
    <location>
        <begin position="93"/>
        <end position="114"/>
    </location>
</feature>
<organism evidence="2 3">
    <name type="scientific">Panagrolaimus davidi</name>
    <dbReference type="NCBI Taxonomy" id="227884"/>
    <lineage>
        <taxon>Eukaryota</taxon>
        <taxon>Metazoa</taxon>
        <taxon>Ecdysozoa</taxon>
        <taxon>Nematoda</taxon>
        <taxon>Chromadorea</taxon>
        <taxon>Rhabditida</taxon>
        <taxon>Tylenchina</taxon>
        <taxon>Panagrolaimomorpha</taxon>
        <taxon>Panagrolaimoidea</taxon>
        <taxon>Panagrolaimidae</taxon>
        <taxon>Panagrolaimus</taxon>
    </lineage>
</organism>
<keyword evidence="1" id="KW-0472">Membrane</keyword>
<reference evidence="3" key="1">
    <citation type="submission" date="2022-11" db="UniProtKB">
        <authorList>
            <consortium name="WormBaseParasite"/>
        </authorList>
    </citation>
    <scope>IDENTIFICATION</scope>
</reference>
<accession>A0A914R794</accession>
<name>A0A914R794_9BILA</name>
<dbReference type="Proteomes" id="UP000887578">
    <property type="component" value="Unplaced"/>
</dbReference>
<feature type="transmembrane region" description="Helical" evidence="1">
    <location>
        <begin position="57"/>
        <end position="81"/>
    </location>
</feature>
<evidence type="ECO:0000313" key="2">
    <source>
        <dbReference type="Proteomes" id="UP000887578"/>
    </source>
</evidence>
<sequence length="159" mass="17159">MYKKCLECKISAQGSENQAAIIGFTLGAAGICNVVRASKTPFIVHEMEFLGLDYSKAVIAVICIFSGTFIGLFFALTIAIKINKCSYRKVIKVMLFTFWGPAYGQLVGTIVFDAGNDILGFQTGDALIALMGCLVWTVIGCAALHFIKIICAEKSKNAL</sequence>
<dbReference type="AlphaFoldDB" id="A0A914R794"/>
<feature type="transmembrane region" description="Helical" evidence="1">
    <location>
        <begin position="20"/>
        <end position="37"/>
    </location>
</feature>
<protein>
    <submittedName>
        <fullName evidence="3">Uncharacterized protein</fullName>
    </submittedName>
</protein>
<evidence type="ECO:0000313" key="3">
    <source>
        <dbReference type="WBParaSite" id="PDA_v2.g7440.t1"/>
    </source>
</evidence>
<dbReference type="WBParaSite" id="PDA_v2.g7440.t1">
    <property type="protein sequence ID" value="PDA_v2.g7440.t1"/>
    <property type="gene ID" value="PDA_v2.g7440"/>
</dbReference>
<keyword evidence="1" id="KW-1133">Transmembrane helix</keyword>
<feature type="transmembrane region" description="Helical" evidence="1">
    <location>
        <begin position="126"/>
        <end position="147"/>
    </location>
</feature>
<proteinExistence type="predicted"/>
<evidence type="ECO:0000256" key="1">
    <source>
        <dbReference type="SAM" id="Phobius"/>
    </source>
</evidence>
<keyword evidence="1" id="KW-0812">Transmembrane</keyword>
<keyword evidence="2" id="KW-1185">Reference proteome</keyword>